<name>A0A0B2K0F2_9FIRM</name>
<gene>
    <name evidence="1" type="ORF">NZ47_05700</name>
</gene>
<organism evidence="1 2">
    <name type="scientific">Anaerovibrio lipolyticus</name>
    <dbReference type="NCBI Taxonomy" id="82374"/>
    <lineage>
        <taxon>Bacteria</taxon>
        <taxon>Bacillati</taxon>
        <taxon>Bacillota</taxon>
        <taxon>Negativicutes</taxon>
        <taxon>Selenomonadales</taxon>
        <taxon>Selenomonadaceae</taxon>
        <taxon>Anaerovibrio</taxon>
    </lineage>
</organism>
<dbReference type="InterPro" id="IPR011990">
    <property type="entry name" value="TPR-like_helical_dom_sf"/>
</dbReference>
<sequence length="234" mass="27620">MDKEEFSELVNIVLDNTARPPQELFANGYDDWHCRARLGHFLAMPEFNRLDAAKELFMSVLDVEPDEENSQDVEEKAYALQHLSQVEKDQKIYSKALEHINMAIETAESYDYLYKYILRGELWAQRWNIMHLMKQTEDAEAEVDERIEVFKDIPIEHNSYLYYGYRFKAQLAAERGVPLVAKDYMHMALHNMEITEQYKKRLDKAFAATHENISWILSEIDKATPNPDNLHWDI</sequence>
<proteinExistence type="predicted"/>
<dbReference type="AlphaFoldDB" id="A0A0B2K0F2"/>
<dbReference type="eggNOG" id="ENOG502Z7M0">
    <property type="taxonomic scope" value="Bacteria"/>
</dbReference>
<evidence type="ECO:0000313" key="2">
    <source>
        <dbReference type="Proteomes" id="UP000030993"/>
    </source>
</evidence>
<comment type="caution">
    <text evidence="1">The sequence shown here is derived from an EMBL/GenBank/DDBJ whole genome shotgun (WGS) entry which is preliminary data.</text>
</comment>
<accession>A0A0B2K0F2</accession>
<evidence type="ECO:0000313" key="1">
    <source>
        <dbReference type="EMBL" id="KHM52296.1"/>
    </source>
</evidence>
<dbReference type="EMBL" id="JSCE01000116">
    <property type="protein sequence ID" value="KHM52296.1"/>
    <property type="molecule type" value="Genomic_DNA"/>
</dbReference>
<dbReference type="RefSeq" id="WP_039207418.1">
    <property type="nucleotide sequence ID" value="NZ_JSCE01000116.1"/>
</dbReference>
<evidence type="ECO:0008006" key="3">
    <source>
        <dbReference type="Google" id="ProtNLM"/>
    </source>
</evidence>
<dbReference type="Gene3D" id="1.25.40.10">
    <property type="entry name" value="Tetratricopeptide repeat domain"/>
    <property type="match status" value="1"/>
</dbReference>
<protein>
    <recommendedName>
        <fullName evidence="3">Tetratricopeptide repeat protein</fullName>
    </recommendedName>
</protein>
<keyword evidence="2" id="KW-1185">Reference proteome</keyword>
<dbReference type="STRING" id="82374.NZ47_05700"/>
<reference evidence="1 2" key="1">
    <citation type="journal article" date="2013" name="PLoS ONE">
        <title>Identification and characterization of three novel lipases belonging to families II and V from Anaerovibrio lipolyticus 5ST.</title>
        <authorList>
            <person name="Prive F."/>
            <person name="Kaderbhai N.N."/>
            <person name="Girdwood S."/>
            <person name="Worgan H.J."/>
            <person name="Pinloche E."/>
            <person name="Scollan N.D."/>
            <person name="Huws S.A."/>
            <person name="Newbold C.J."/>
        </authorList>
    </citation>
    <scope>NUCLEOTIDE SEQUENCE [LARGE SCALE GENOMIC DNA]</scope>
    <source>
        <strain evidence="1 2">5S</strain>
    </source>
</reference>
<dbReference type="Proteomes" id="UP000030993">
    <property type="component" value="Unassembled WGS sequence"/>
</dbReference>